<name>A0ABM7FZQ3_9SPHN</name>
<dbReference type="EMBL" id="AP018817">
    <property type="protein sequence ID" value="BBF70613.1"/>
    <property type="molecule type" value="Genomic_DNA"/>
</dbReference>
<proteinExistence type="predicted"/>
<keyword evidence="4" id="KW-1185">Reference proteome</keyword>
<dbReference type="Pfam" id="PF13676">
    <property type="entry name" value="TIR_2"/>
    <property type="match status" value="1"/>
</dbReference>
<feature type="domain" description="TIR" evidence="2">
    <location>
        <begin position="1"/>
        <end position="132"/>
    </location>
</feature>
<evidence type="ECO:0000256" key="1">
    <source>
        <dbReference type="SAM" id="Phobius"/>
    </source>
</evidence>
<dbReference type="Proteomes" id="UP001059971">
    <property type="component" value="Chromosome 1"/>
</dbReference>
<keyword evidence="1" id="KW-0812">Transmembrane</keyword>
<protein>
    <recommendedName>
        <fullName evidence="2">TIR domain-containing protein</fullName>
    </recommendedName>
</protein>
<dbReference type="RefSeq" id="WP_261934896.1">
    <property type="nucleotide sequence ID" value="NZ_AP018817.1"/>
</dbReference>
<dbReference type="Gene3D" id="3.40.50.10140">
    <property type="entry name" value="Toll/interleukin-1 receptor homology (TIR) domain"/>
    <property type="match status" value="1"/>
</dbReference>
<sequence length="314" mass="34403">MARIYVSYSRKDGDFMRALVDRLKQDGHEITVDDDVLTAGRDWRSTLDEGLKSADVFVTLLSHNTPSSAYTMMELGAARAFAGATGKPLVIPIAIDQVEVPLVLQDIQILFAPDRDVDNIAAEISKSISSQHGLSLAREVKAEVAATRIKQNAPQYIDEAIKAQEAIKNRNACAARGWYAAGFVALLSGIAVVLWTFVAHASVTGDWLSLARAVVVNVVVVGFLGACSRYAFSLGKSYTTEALKASDRIHAIMFGRFYLNAFPDRVTWTELKEVFANWNIDRSSAFSNLDVSQIDPQLISMITQVVTTAVKKKE</sequence>
<organism evidence="3 4">
    <name type="scientific">Sphingomonas bisphenolicum</name>
    <dbReference type="NCBI Taxonomy" id="296544"/>
    <lineage>
        <taxon>Bacteria</taxon>
        <taxon>Pseudomonadati</taxon>
        <taxon>Pseudomonadota</taxon>
        <taxon>Alphaproteobacteria</taxon>
        <taxon>Sphingomonadales</taxon>
        <taxon>Sphingomonadaceae</taxon>
        <taxon>Sphingomonas</taxon>
    </lineage>
</organism>
<evidence type="ECO:0000313" key="3">
    <source>
        <dbReference type="EMBL" id="BBF70613.1"/>
    </source>
</evidence>
<dbReference type="PROSITE" id="PS50104">
    <property type="entry name" value="TIR"/>
    <property type="match status" value="1"/>
</dbReference>
<dbReference type="InterPro" id="IPR000157">
    <property type="entry name" value="TIR_dom"/>
</dbReference>
<evidence type="ECO:0000259" key="2">
    <source>
        <dbReference type="PROSITE" id="PS50104"/>
    </source>
</evidence>
<keyword evidence="1" id="KW-1133">Transmembrane helix</keyword>
<reference evidence="3" key="1">
    <citation type="submission" date="2018-07" db="EMBL/GenBank/DDBJ databases">
        <title>Complete genome sequence of Sphingomonas bisphenolicum strain AO1, a bisphenol A degradative bacterium isolated from Japanese farm field.</title>
        <authorList>
            <person name="Murakami M."/>
            <person name="Koh M."/>
            <person name="Koba S."/>
            <person name="Matsumura Y."/>
        </authorList>
    </citation>
    <scope>NUCLEOTIDE SEQUENCE</scope>
    <source>
        <strain evidence="3">AO1</strain>
    </source>
</reference>
<dbReference type="SUPFAM" id="SSF52200">
    <property type="entry name" value="Toll/Interleukin receptor TIR domain"/>
    <property type="match status" value="1"/>
</dbReference>
<keyword evidence="1" id="KW-0472">Membrane</keyword>
<accession>A0ABM7FZQ3</accession>
<dbReference type="InterPro" id="IPR035897">
    <property type="entry name" value="Toll_tir_struct_dom_sf"/>
</dbReference>
<feature type="transmembrane region" description="Helical" evidence="1">
    <location>
        <begin position="178"/>
        <end position="198"/>
    </location>
</feature>
<feature type="transmembrane region" description="Helical" evidence="1">
    <location>
        <begin position="210"/>
        <end position="232"/>
    </location>
</feature>
<evidence type="ECO:0000313" key="4">
    <source>
        <dbReference type="Proteomes" id="UP001059971"/>
    </source>
</evidence>
<gene>
    <name evidence="3" type="ORF">SBA_ch1_28130</name>
</gene>